<evidence type="ECO:0000259" key="2">
    <source>
        <dbReference type="Pfam" id="PF12158"/>
    </source>
</evidence>
<organism evidence="3 4">
    <name type="scientific">Stenotrophomonas maltophilia</name>
    <name type="common">Pseudomonas maltophilia</name>
    <name type="synonym">Xanthomonas maltophilia</name>
    <dbReference type="NCBI Taxonomy" id="40324"/>
    <lineage>
        <taxon>Bacteria</taxon>
        <taxon>Pseudomonadati</taxon>
        <taxon>Pseudomonadota</taxon>
        <taxon>Gammaproteobacteria</taxon>
        <taxon>Lysobacterales</taxon>
        <taxon>Lysobacteraceae</taxon>
        <taxon>Stenotrophomonas</taxon>
        <taxon>Stenotrophomonas maltophilia group</taxon>
    </lineage>
</organism>
<evidence type="ECO:0000256" key="1">
    <source>
        <dbReference type="SAM" id="Phobius"/>
    </source>
</evidence>
<keyword evidence="1" id="KW-0472">Membrane</keyword>
<feature type="domain" description="DUF3592" evidence="2">
    <location>
        <begin position="51"/>
        <end position="125"/>
    </location>
</feature>
<keyword evidence="1" id="KW-1133">Transmembrane helix</keyword>
<dbReference type="EMBL" id="SRYW01000007">
    <property type="protein sequence ID" value="TGY34255.1"/>
    <property type="molecule type" value="Genomic_DNA"/>
</dbReference>
<dbReference type="AlphaFoldDB" id="A0A4S2CZZ2"/>
<dbReference type="Pfam" id="PF12158">
    <property type="entry name" value="DUF3592"/>
    <property type="match status" value="1"/>
</dbReference>
<reference evidence="3 4" key="1">
    <citation type="submission" date="2019-04" db="EMBL/GenBank/DDBJ databases">
        <title>Microbes associate with the intestines of laboratory mice.</title>
        <authorList>
            <person name="Navarre W."/>
            <person name="Wong E."/>
            <person name="Huang K."/>
            <person name="Tropini C."/>
            <person name="Ng K."/>
            <person name="Yu B."/>
        </authorList>
    </citation>
    <scope>NUCLEOTIDE SEQUENCE [LARGE SCALE GENOMIC DNA]</scope>
    <source>
        <strain evidence="3 4">NM62_B4-13</strain>
    </source>
</reference>
<proteinExistence type="predicted"/>
<evidence type="ECO:0000313" key="4">
    <source>
        <dbReference type="Proteomes" id="UP000306631"/>
    </source>
</evidence>
<dbReference type="RefSeq" id="WP_017357020.1">
    <property type="nucleotide sequence ID" value="NZ_SRYW01000007.1"/>
</dbReference>
<feature type="transmembrane region" description="Helical" evidence="1">
    <location>
        <begin position="133"/>
        <end position="155"/>
    </location>
</feature>
<comment type="caution">
    <text evidence="3">The sequence shown here is derived from an EMBL/GenBank/DDBJ whole genome shotgun (WGS) entry which is preliminary data.</text>
</comment>
<dbReference type="InterPro" id="IPR021994">
    <property type="entry name" value="DUF3592"/>
</dbReference>
<name>A0A4S2CZZ2_STEMA</name>
<feature type="transmembrane region" description="Helical" evidence="1">
    <location>
        <begin position="15"/>
        <end position="37"/>
    </location>
</feature>
<sequence length="167" mass="18642">MTALRPDGRSDDISVHWLWATPLAIGLCMLALTAWFARDALRFRAASLSATGEVVGVVEVWSTDRDSDGQRRQFYCPRISFIANDDQPYQFVSGQCSFPADHATGDAVKVRYRADAPDEARLDSTFAEWGLSLIWGGLGLLLTVLGVGLGVLLWPRRSMRRTRRRAR</sequence>
<evidence type="ECO:0000313" key="3">
    <source>
        <dbReference type="EMBL" id="TGY34255.1"/>
    </source>
</evidence>
<accession>A0A4S2CZZ2</accession>
<dbReference type="OrthoDB" id="2242169at2"/>
<gene>
    <name evidence="3" type="ORF">E5352_10345</name>
</gene>
<dbReference type="Proteomes" id="UP000306631">
    <property type="component" value="Unassembled WGS sequence"/>
</dbReference>
<keyword evidence="1" id="KW-0812">Transmembrane</keyword>
<protein>
    <submittedName>
        <fullName evidence="3">DUF3592 domain-containing protein</fullName>
    </submittedName>
</protein>